<accession>A0A1I7X2W8</accession>
<name>A0A1I7X2W8_HETBA</name>
<proteinExistence type="predicted"/>
<evidence type="ECO:0000313" key="1">
    <source>
        <dbReference type="Proteomes" id="UP000095283"/>
    </source>
</evidence>
<dbReference type="AlphaFoldDB" id="A0A1I7X2W8"/>
<organism evidence="1 2">
    <name type="scientific">Heterorhabditis bacteriophora</name>
    <name type="common">Entomopathogenic nematode worm</name>
    <dbReference type="NCBI Taxonomy" id="37862"/>
    <lineage>
        <taxon>Eukaryota</taxon>
        <taxon>Metazoa</taxon>
        <taxon>Ecdysozoa</taxon>
        <taxon>Nematoda</taxon>
        <taxon>Chromadorea</taxon>
        <taxon>Rhabditida</taxon>
        <taxon>Rhabditina</taxon>
        <taxon>Rhabditomorpha</taxon>
        <taxon>Strongyloidea</taxon>
        <taxon>Heterorhabditidae</taxon>
        <taxon>Heterorhabditis</taxon>
    </lineage>
</organism>
<sequence>MFFILDINMVRILFFYVRNVANTVVSQKNRNT</sequence>
<keyword evidence="1" id="KW-1185">Reference proteome</keyword>
<reference evidence="2" key="1">
    <citation type="submission" date="2016-11" db="UniProtKB">
        <authorList>
            <consortium name="WormBaseParasite"/>
        </authorList>
    </citation>
    <scope>IDENTIFICATION</scope>
</reference>
<dbReference type="WBParaSite" id="Hba_11942">
    <property type="protein sequence ID" value="Hba_11942"/>
    <property type="gene ID" value="Hba_11942"/>
</dbReference>
<dbReference type="Proteomes" id="UP000095283">
    <property type="component" value="Unplaced"/>
</dbReference>
<protein>
    <submittedName>
        <fullName evidence="2">Uncharacterized protein</fullName>
    </submittedName>
</protein>
<evidence type="ECO:0000313" key="2">
    <source>
        <dbReference type="WBParaSite" id="Hba_11942"/>
    </source>
</evidence>